<evidence type="ECO:0000256" key="1">
    <source>
        <dbReference type="SAM" id="Phobius"/>
    </source>
</evidence>
<dbReference type="InterPro" id="IPR026960">
    <property type="entry name" value="RVT-Znf"/>
</dbReference>
<evidence type="ECO:0000313" key="4">
    <source>
        <dbReference type="Proteomes" id="UP000275267"/>
    </source>
</evidence>
<dbReference type="STRING" id="4540.A0A3L6RMH1"/>
<keyword evidence="1" id="KW-1133">Transmembrane helix</keyword>
<keyword evidence="4" id="KW-1185">Reference proteome</keyword>
<proteinExistence type="predicted"/>
<dbReference type="Proteomes" id="UP000275267">
    <property type="component" value="Unassembled WGS sequence"/>
</dbReference>
<dbReference type="EMBL" id="PQIB02000008">
    <property type="protein sequence ID" value="RLN04975.1"/>
    <property type="molecule type" value="Genomic_DNA"/>
</dbReference>
<name>A0A3L6RMH1_PANMI</name>
<dbReference type="PANTHER" id="PTHR36617:SF17">
    <property type="entry name" value="OS01G0114800 PROTEIN"/>
    <property type="match status" value="1"/>
</dbReference>
<dbReference type="PANTHER" id="PTHR36617">
    <property type="entry name" value="PROTEIN, PUTATIVE-RELATED"/>
    <property type="match status" value="1"/>
</dbReference>
<protein>
    <recommendedName>
        <fullName evidence="2">Reverse transcriptase zinc-binding domain-containing protein</fullName>
    </recommendedName>
</protein>
<reference evidence="4" key="1">
    <citation type="journal article" date="2019" name="Nat. Commun.">
        <title>The genome of broomcorn millet.</title>
        <authorList>
            <person name="Zou C."/>
            <person name="Miki D."/>
            <person name="Li D."/>
            <person name="Tang Q."/>
            <person name="Xiao L."/>
            <person name="Rajput S."/>
            <person name="Deng P."/>
            <person name="Jia W."/>
            <person name="Huang R."/>
            <person name="Zhang M."/>
            <person name="Sun Y."/>
            <person name="Hu J."/>
            <person name="Fu X."/>
            <person name="Schnable P.S."/>
            <person name="Li F."/>
            <person name="Zhang H."/>
            <person name="Feng B."/>
            <person name="Zhu X."/>
            <person name="Liu R."/>
            <person name="Schnable J.C."/>
            <person name="Zhu J.-K."/>
            <person name="Zhang H."/>
        </authorList>
    </citation>
    <scope>NUCLEOTIDE SEQUENCE [LARGE SCALE GENOMIC DNA]</scope>
</reference>
<dbReference type="AlphaFoldDB" id="A0A3L6RMH1"/>
<accession>A0A3L6RMH1</accession>
<keyword evidence="1" id="KW-0472">Membrane</keyword>
<dbReference type="Pfam" id="PF13966">
    <property type="entry name" value="zf-RVT"/>
    <property type="match status" value="1"/>
</dbReference>
<feature type="transmembrane region" description="Helical" evidence="1">
    <location>
        <begin position="82"/>
        <end position="107"/>
    </location>
</feature>
<evidence type="ECO:0000259" key="2">
    <source>
        <dbReference type="Pfam" id="PF13966"/>
    </source>
</evidence>
<feature type="domain" description="Reverse transcriptase zinc-binding" evidence="2">
    <location>
        <begin position="133"/>
        <end position="217"/>
    </location>
</feature>
<evidence type="ECO:0000313" key="3">
    <source>
        <dbReference type="EMBL" id="RLN04975.1"/>
    </source>
</evidence>
<comment type="caution">
    <text evidence="3">The sequence shown here is derived from an EMBL/GenBank/DDBJ whole genome shotgun (WGS) entry which is preliminary data.</text>
</comment>
<organism evidence="3 4">
    <name type="scientific">Panicum miliaceum</name>
    <name type="common">Proso millet</name>
    <name type="synonym">Broomcorn millet</name>
    <dbReference type="NCBI Taxonomy" id="4540"/>
    <lineage>
        <taxon>Eukaryota</taxon>
        <taxon>Viridiplantae</taxon>
        <taxon>Streptophyta</taxon>
        <taxon>Embryophyta</taxon>
        <taxon>Tracheophyta</taxon>
        <taxon>Spermatophyta</taxon>
        <taxon>Magnoliopsida</taxon>
        <taxon>Liliopsida</taxon>
        <taxon>Poales</taxon>
        <taxon>Poaceae</taxon>
        <taxon>PACMAD clade</taxon>
        <taxon>Panicoideae</taxon>
        <taxon>Panicodae</taxon>
        <taxon>Paniceae</taxon>
        <taxon>Panicinae</taxon>
        <taxon>Panicum</taxon>
        <taxon>Panicum sect. Panicum</taxon>
    </lineage>
</organism>
<gene>
    <name evidence="3" type="ORF">C2845_PM13G05910</name>
</gene>
<keyword evidence="1" id="KW-0812">Transmembrane</keyword>
<dbReference type="OrthoDB" id="683646at2759"/>
<sequence length="332" mass="39072">MRWLWIQRTDPSRPWSQLPFQQEHMVTDLFHTSITVQVGNGHRSFFWTDRWIRGRSVAEIAPALLTAVRLHARRKRTVAQGLINNAWVSVITGALTVQVIIDYLLIWDLVTQCALHPTSEDRFIWKWTADGQFTVASAYRAFFIGQHAIPRATILQKTRAPGRVKFFLWLVLHDRCWTACRRKRHGLQEGDRCIFCDQHSETISHLLTQCYFAREVWFKLLRRWGQQRLTPRHNNPQEFADWWYTSRKRLHKESRKTFDSMVAATSWTIWKERNSRVFRSTQETADHLVVQVVDEARLWANTGYSHLQQLFRATVATTVTENGALGRANFEL</sequence>